<dbReference type="AlphaFoldDB" id="A0A401ILZ9"/>
<dbReference type="OrthoDB" id="464309at2"/>
<evidence type="ECO:0000313" key="1">
    <source>
        <dbReference type="EMBL" id="GBF82279.1"/>
    </source>
</evidence>
<gene>
    <name evidence="1" type="ORF">AsFPU1_3707</name>
</gene>
<sequence length="74" mass="8817">MWRVNIYCSGDDWKRYGADFKEMTKKYQSELIVSQKMPDETRIMAYKIEGINEAESFQEDCIKFSGFTSDYESF</sequence>
<name>A0A401ILZ9_APHSA</name>
<dbReference type="EMBL" id="BDQK01000016">
    <property type="protein sequence ID" value="GBF82279.1"/>
    <property type="molecule type" value="Genomic_DNA"/>
</dbReference>
<accession>A0A401ILZ9</accession>
<protein>
    <submittedName>
        <fullName evidence="1">Uncharacterized protein</fullName>
    </submittedName>
</protein>
<evidence type="ECO:0000313" key="2">
    <source>
        <dbReference type="Proteomes" id="UP000287247"/>
    </source>
</evidence>
<dbReference type="RefSeq" id="WP_124977239.1">
    <property type="nucleotide sequence ID" value="NZ_BDQK01000016.1"/>
</dbReference>
<organism evidence="1 2">
    <name type="scientific">Aphanothece sacrum FPU1</name>
    <dbReference type="NCBI Taxonomy" id="1920663"/>
    <lineage>
        <taxon>Bacteria</taxon>
        <taxon>Bacillati</taxon>
        <taxon>Cyanobacteriota</taxon>
        <taxon>Cyanophyceae</taxon>
        <taxon>Oscillatoriophycideae</taxon>
        <taxon>Chroococcales</taxon>
        <taxon>Aphanothecaceae</taxon>
        <taxon>Aphanothece</taxon>
    </lineage>
</organism>
<proteinExistence type="predicted"/>
<keyword evidence="2" id="KW-1185">Reference proteome</keyword>
<dbReference type="Proteomes" id="UP000287247">
    <property type="component" value="Unassembled WGS sequence"/>
</dbReference>
<comment type="caution">
    <text evidence="1">The sequence shown here is derived from an EMBL/GenBank/DDBJ whole genome shotgun (WGS) entry which is preliminary data.</text>
</comment>
<reference evidence="2" key="1">
    <citation type="submission" date="2017-05" db="EMBL/GenBank/DDBJ databases">
        <title>Physiological properties and genetic analysis related to exopolysaccharide production of fresh-water unicellular cyanobacterium Aphanothece sacrum, Suizenji Nori, that has been cultured as a food source in Japan.</title>
        <authorList>
            <person name="Kanesaki Y."/>
            <person name="Yoshikawa S."/>
            <person name="Ohki K."/>
        </authorList>
    </citation>
    <scope>NUCLEOTIDE SEQUENCE [LARGE SCALE GENOMIC DNA]</scope>
    <source>
        <strain evidence="2">FPU1</strain>
    </source>
</reference>